<dbReference type="PROSITE" id="PS50894">
    <property type="entry name" value="HPT"/>
    <property type="match status" value="1"/>
</dbReference>
<dbReference type="SMART" id="SM00388">
    <property type="entry name" value="HisKA"/>
    <property type="match status" value="1"/>
</dbReference>
<evidence type="ECO:0000256" key="11">
    <source>
        <dbReference type="ARBA" id="ARBA00023136"/>
    </source>
</evidence>
<evidence type="ECO:0000256" key="13">
    <source>
        <dbReference type="PROSITE-ProRule" id="PRU00169"/>
    </source>
</evidence>
<dbReference type="SUPFAM" id="SSF55874">
    <property type="entry name" value="ATPase domain of HSP90 chaperone/DNA topoisomerase II/histidine kinase"/>
    <property type="match status" value="1"/>
</dbReference>
<evidence type="ECO:0000256" key="4">
    <source>
        <dbReference type="ARBA" id="ARBA00022475"/>
    </source>
</evidence>
<keyword evidence="19" id="KW-1185">Reference proteome</keyword>
<feature type="transmembrane region" description="Helical" evidence="14">
    <location>
        <begin position="21"/>
        <end position="40"/>
    </location>
</feature>
<dbReference type="InterPro" id="IPR036097">
    <property type="entry name" value="HisK_dim/P_sf"/>
</dbReference>
<evidence type="ECO:0000259" key="15">
    <source>
        <dbReference type="PROSITE" id="PS50109"/>
    </source>
</evidence>
<dbReference type="RefSeq" id="WP_087273054.1">
    <property type="nucleotide sequence ID" value="NZ_JBJGBV010000010.1"/>
</dbReference>
<dbReference type="CDD" id="cd16922">
    <property type="entry name" value="HATPase_EvgS-ArcB-TorS-like"/>
    <property type="match status" value="1"/>
</dbReference>
<keyword evidence="8" id="KW-0067">ATP-binding</keyword>
<feature type="domain" description="Response regulatory" evidence="16">
    <location>
        <begin position="842"/>
        <end position="956"/>
    </location>
</feature>
<dbReference type="PRINTS" id="PR00344">
    <property type="entry name" value="BCTRLSENSOR"/>
</dbReference>
<dbReference type="EC" id="2.7.13.3" evidence="3"/>
<dbReference type="InterPro" id="IPR004358">
    <property type="entry name" value="Sig_transdc_His_kin-like_C"/>
</dbReference>
<comment type="caution">
    <text evidence="18">The sequence shown here is derived from an EMBL/GenBank/DDBJ whole genome shotgun (WGS) entry which is preliminary data.</text>
</comment>
<feature type="modified residue" description="Phosphohistidine" evidence="12">
    <location>
        <position position="1016"/>
    </location>
</feature>
<evidence type="ECO:0000256" key="9">
    <source>
        <dbReference type="ARBA" id="ARBA00022989"/>
    </source>
</evidence>
<dbReference type="InterPro" id="IPR011006">
    <property type="entry name" value="CheY-like_superfamily"/>
</dbReference>
<evidence type="ECO:0000256" key="14">
    <source>
        <dbReference type="SAM" id="Phobius"/>
    </source>
</evidence>
<dbReference type="InterPro" id="IPR003661">
    <property type="entry name" value="HisK_dim/P_dom"/>
</dbReference>
<evidence type="ECO:0000259" key="17">
    <source>
        <dbReference type="PROSITE" id="PS50894"/>
    </source>
</evidence>
<organism evidence="18 19">
    <name type="scientific">Pseudomonas caspiana</name>
    <dbReference type="NCBI Taxonomy" id="1451454"/>
    <lineage>
        <taxon>Bacteria</taxon>
        <taxon>Pseudomonadati</taxon>
        <taxon>Pseudomonadota</taxon>
        <taxon>Gammaproteobacteria</taxon>
        <taxon>Pseudomonadales</taxon>
        <taxon>Pseudomonadaceae</taxon>
        <taxon>Pseudomonas</taxon>
    </lineage>
</organism>
<keyword evidence="18" id="KW-0418">Kinase</keyword>
<dbReference type="Pfam" id="PF00512">
    <property type="entry name" value="HisKA"/>
    <property type="match status" value="1"/>
</dbReference>
<dbReference type="Proteomes" id="UP000195440">
    <property type="component" value="Unassembled WGS sequence"/>
</dbReference>
<reference evidence="18 19" key="1">
    <citation type="journal article" date="2017" name="Syst. Appl. Microbiol.">
        <title>Pseudomonas caspiana sp. nov., a citrus pathogen in the Pseudomonas syringae phylogenetic group.</title>
        <authorList>
            <person name="Busquets A."/>
            <person name="Gomila M."/>
            <person name="Beiki F."/>
            <person name="Mulet M."/>
            <person name="Rahimian H."/>
            <person name="Garcia-Valdes E."/>
            <person name="Lalucat J."/>
        </authorList>
    </citation>
    <scope>NUCLEOTIDE SEQUENCE [LARGE SCALE GENOMIC DNA]</scope>
    <source>
        <strain evidence="18 19">FBF102</strain>
    </source>
</reference>
<dbReference type="InterPro" id="IPR001789">
    <property type="entry name" value="Sig_transdc_resp-reg_receiver"/>
</dbReference>
<protein>
    <recommendedName>
        <fullName evidence="3">histidine kinase</fullName>
        <ecNumber evidence="3">2.7.13.3</ecNumber>
    </recommendedName>
</protein>
<evidence type="ECO:0000256" key="7">
    <source>
        <dbReference type="ARBA" id="ARBA00022741"/>
    </source>
</evidence>
<dbReference type="GO" id="GO:0005524">
    <property type="term" value="F:ATP binding"/>
    <property type="evidence" value="ECO:0007669"/>
    <property type="project" value="UniProtKB-KW"/>
</dbReference>
<dbReference type="GO" id="GO:0000155">
    <property type="term" value="F:phosphorelay sensor kinase activity"/>
    <property type="evidence" value="ECO:0007669"/>
    <property type="project" value="InterPro"/>
</dbReference>
<evidence type="ECO:0000256" key="12">
    <source>
        <dbReference type="PROSITE-ProRule" id="PRU00110"/>
    </source>
</evidence>
<dbReference type="SUPFAM" id="SSF52172">
    <property type="entry name" value="CheY-like"/>
    <property type="match status" value="1"/>
</dbReference>
<dbReference type="Pfam" id="PF02518">
    <property type="entry name" value="HATPase_c"/>
    <property type="match status" value="1"/>
</dbReference>
<dbReference type="CDD" id="cd00082">
    <property type="entry name" value="HisKA"/>
    <property type="match status" value="1"/>
</dbReference>
<dbReference type="InterPro" id="IPR036890">
    <property type="entry name" value="HATPase_C_sf"/>
</dbReference>
<dbReference type="SMART" id="SM00387">
    <property type="entry name" value="HATPase_c"/>
    <property type="match status" value="1"/>
</dbReference>
<sequence length="1082" mass="119930">MKHESLKLGALALSSQRLNKLLLIMAGLSLLLIGTCWWAIDRVLEEERDKVNFHFARLVESIHEYESFLHNVADAYDRTSQNVKTDVRPMSRVELMQQGDERVFQNRGLAMSQPFTLSERTRYSPTELQGAYSLGVQLTDYYSTFWSSSYYSAPQTFLFSPSDQFNIAVPGIDGSRKPAALLKGNFFEVTGRLFQALLEQRGQLNDTHVRWMRAPPDLLPGTRNIIAFIGVDITPEIMPARQDNGLLTFAALLDAGKFNELNRLLDRSIDNEVTLISPIGEVLLGMAQDHIDSPMGLSLDSHGLHFKVSSSGSQQWVGLYTVSYKSFFRYAQWPLLGIFSVFLLALFAGWRVNRWYRTQIVDPAQRANRRLTESEAFNRVMLHSAPVGLCVVQRNNSKVLLENQRAQEWQGTAELISLLKRDYQDQDPQEVQIEVAGRHLLVCFVSTRYQGEDVVLCGFNDITRHVDDAQLMEQARLSADQASAAKTLFLATMSHEIRTPLYGVLGNLELLGLTELSPRQHDYLQTIQRSSSVLFQLISDVLDVSKIESGQMALETSTFSPLDVFEDAVRSYAATAGNKGLQVFACADANLPAQMRGDSGRIRQIINNLLGNAVKFTDSGRVVLRLKVTDLDQTHASLQWQVSDTGPGISEKQLTQLFKPFAQVSGSERAGGAGLGLSICARLAELMDANLRVVSEPGLGSSFSLHIRLPVVLGPLADCADIELDDVAVYVRAPMKELEQNLIDWLSRWGARAMVLPDDFNGNSQSLLLDMGQSNTELATWHGQRITVSERGQSQPQPTEQGWEVSSFDIRAIARALTLASHGPARQLASRRTDTAIPEGLRVLVAEDNPINRAILQEQLEALSARVVTAENGEEALQRWAPELFDLIITDVNMPLLNGYELTRALRARDARTPIIGVTANAMREEGEQCLAVGMNAWIVKPLSLKTLRQALITHCGPSTTQLPSPAVVQAGDMDGWISFSPAMHRLFIETMQDDLNMTAHALDQSDSAGVVRHLHRMNGSLASVRASQLSAACNELEVLLLDKPLDAESADAVRILLKRLEVMLRALPTDPGPDESPSNGR</sequence>
<keyword evidence="7" id="KW-0547">Nucleotide-binding</keyword>
<dbReference type="Pfam" id="PF01627">
    <property type="entry name" value="Hpt"/>
    <property type="match status" value="1"/>
</dbReference>
<dbReference type="InterPro" id="IPR003594">
    <property type="entry name" value="HATPase_dom"/>
</dbReference>
<dbReference type="SUPFAM" id="SSF47226">
    <property type="entry name" value="Histidine-containing phosphotransfer domain, HPT domain"/>
    <property type="match status" value="1"/>
</dbReference>
<dbReference type="CDD" id="cd17546">
    <property type="entry name" value="REC_hyHK_CKI1_RcsC-like"/>
    <property type="match status" value="1"/>
</dbReference>
<evidence type="ECO:0000256" key="2">
    <source>
        <dbReference type="ARBA" id="ARBA00004651"/>
    </source>
</evidence>
<dbReference type="InterPro" id="IPR005467">
    <property type="entry name" value="His_kinase_dom"/>
</dbReference>
<dbReference type="FunFam" id="3.30.565.10:FF:000010">
    <property type="entry name" value="Sensor histidine kinase RcsC"/>
    <property type="match status" value="1"/>
</dbReference>
<dbReference type="SUPFAM" id="SSF47384">
    <property type="entry name" value="Homodimeric domain of signal transducing histidine kinase"/>
    <property type="match status" value="1"/>
</dbReference>
<comment type="subcellular location">
    <subcellularLocation>
        <location evidence="2">Cell membrane</location>
        <topology evidence="2">Multi-pass membrane protein</topology>
    </subcellularLocation>
</comment>
<dbReference type="Gene3D" id="1.20.120.160">
    <property type="entry name" value="HPT domain"/>
    <property type="match status" value="1"/>
</dbReference>
<dbReference type="EMBL" id="LOHF01000024">
    <property type="protein sequence ID" value="OUM71712.1"/>
    <property type="molecule type" value="Genomic_DNA"/>
</dbReference>
<feature type="domain" description="HPt" evidence="17">
    <location>
        <begin position="977"/>
        <end position="1071"/>
    </location>
</feature>
<evidence type="ECO:0000256" key="3">
    <source>
        <dbReference type="ARBA" id="ARBA00012438"/>
    </source>
</evidence>
<evidence type="ECO:0000313" key="18">
    <source>
        <dbReference type="EMBL" id="OUM71712.1"/>
    </source>
</evidence>
<proteinExistence type="predicted"/>
<dbReference type="Gene3D" id="3.40.50.2300">
    <property type="match status" value="1"/>
</dbReference>
<dbReference type="PANTHER" id="PTHR45339">
    <property type="entry name" value="HYBRID SIGNAL TRANSDUCTION HISTIDINE KINASE J"/>
    <property type="match status" value="1"/>
</dbReference>
<dbReference type="PROSITE" id="PS50110">
    <property type="entry name" value="RESPONSE_REGULATORY"/>
    <property type="match status" value="1"/>
</dbReference>
<dbReference type="AlphaFoldDB" id="A0A1Y3NYZ2"/>
<evidence type="ECO:0000259" key="16">
    <source>
        <dbReference type="PROSITE" id="PS50110"/>
    </source>
</evidence>
<keyword evidence="11 14" id="KW-0472">Membrane</keyword>
<dbReference type="Gene3D" id="1.10.287.130">
    <property type="match status" value="1"/>
</dbReference>
<gene>
    <name evidence="18" type="ORF">AUC60_22120</name>
</gene>
<evidence type="ECO:0000256" key="10">
    <source>
        <dbReference type="ARBA" id="ARBA00023012"/>
    </source>
</evidence>
<evidence type="ECO:0000256" key="5">
    <source>
        <dbReference type="ARBA" id="ARBA00022553"/>
    </source>
</evidence>
<keyword evidence="6 14" id="KW-0812">Transmembrane</keyword>
<feature type="modified residue" description="4-aspartylphosphate" evidence="13">
    <location>
        <position position="891"/>
    </location>
</feature>
<evidence type="ECO:0000256" key="6">
    <source>
        <dbReference type="ARBA" id="ARBA00022692"/>
    </source>
</evidence>
<keyword evidence="5 13" id="KW-0597">Phosphoprotein</keyword>
<dbReference type="PROSITE" id="PS50109">
    <property type="entry name" value="HIS_KIN"/>
    <property type="match status" value="1"/>
</dbReference>
<feature type="domain" description="Histidine kinase" evidence="15">
    <location>
        <begin position="492"/>
        <end position="711"/>
    </location>
</feature>
<keyword evidence="10" id="KW-0902">Two-component regulatory system</keyword>
<dbReference type="InterPro" id="IPR036641">
    <property type="entry name" value="HPT_dom_sf"/>
</dbReference>
<evidence type="ECO:0000313" key="19">
    <source>
        <dbReference type="Proteomes" id="UP000195440"/>
    </source>
</evidence>
<keyword evidence="9 14" id="KW-1133">Transmembrane helix</keyword>
<dbReference type="SMART" id="SM00448">
    <property type="entry name" value="REC"/>
    <property type="match status" value="1"/>
</dbReference>
<dbReference type="OrthoDB" id="9770795at2"/>
<dbReference type="Pfam" id="PF00072">
    <property type="entry name" value="Response_reg"/>
    <property type="match status" value="1"/>
</dbReference>
<dbReference type="PANTHER" id="PTHR45339:SF1">
    <property type="entry name" value="HYBRID SIGNAL TRANSDUCTION HISTIDINE KINASE J"/>
    <property type="match status" value="1"/>
</dbReference>
<evidence type="ECO:0000256" key="8">
    <source>
        <dbReference type="ARBA" id="ARBA00022840"/>
    </source>
</evidence>
<keyword evidence="4" id="KW-1003">Cell membrane</keyword>
<keyword evidence="18" id="KW-0808">Transferase</keyword>
<dbReference type="Gene3D" id="3.30.565.10">
    <property type="entry name" value="Histidine kinase-like ATPase, C-terminal domain"/>
    <property type="match status" value="1"/>
</dbReference>
<evidence type="ECO:0000256" key="1">
    <source>
        <dbReference type="ARBA" id="ARBA00000085"/>
    </source>
</evidence>
<comment type="catalytic activity">
    <reaction evidence="1">
        <text>ATP + protein L-histidine = ADP + protein N-phospho-L-histidine.</text>
        <dbReference type="EC" id="2.7.13.3"/>
    </reaction>
</comment>
<accession>A0A1Y3NYZ2</accession>
<name>A0A1Y3NYZ2_9PSED</name>
<dbReference type="GO" id="GO:0005886">
    <property type="term" value="C:plasma membrane"/>
    <property type="evidence" value="ECO:0007669"/>
    <property type="project" value="UniProtKB-SubCell"/>
</dbReference>
<dbReference type="InterPro" id="IPR008207">
    <property type="entry name" value="Sig_transdc_His_kin_Hpt_dom"/>
</dbReference>